<evidence type="ECO:0000313" key="3">
    <source>
        <dbReference type="Proteomes" id="UP001501218"/>
    </source>
</evidence>
<sequence length="86" mass="9243">MWAALTAGPSRGGPERSTMGLENFKDKLSEHGDKVGEGVDKAADAAKEKFGHEDKIDQAKEKGKEFLGAGNDQQESGQQEEPGQQQ</sequence>
<dbReference type="InterPro" id="IPR028037">
    <property type="entry name" value="Antitoxin_Rv0909/MT0933"/>
</dbReference>
<dbReference type="Pfam" id="PF14013">
    <property type="entry name" value="MT0933_antitox"/>
    <property type="match status" value="1"/>
</dbReference>
<name>A0ABN3FN80_9PSEU</name>
<evidence type="ECO:0008006" key="4">
    <source>
        <dbReference type="Google" id="ProtNLM"/>
    </source>
</evidence>
<protein>
    <recommendedName>
        <fullName evidence="4">Antitoxin</fullName>
    </recommendedName>
</protein>
<evidence type="ECO:0000256" key="1">
    <source>
        <dbReference type="SAM" id="MobiDB-lite"/>
    </source>
</evidence>
<organism evidence="2 3">
    <name type="scientific">Saccharopolyspora halophila</name>
    <dbReference type="NCBI Taxonomy" id="405551"/>
    <lineage>
        <taxon>Bacteria</taxon>
        <taxon>Bacillati</taxon>
        <taxon>Actinomycetota</taxon>
        <taxon>Actinomycetes</taxon>
        <taxon>Pseudonocardiales</taxon>
        <taxon>Pseudonocardiaceae</taxon>
        <taxon>Saccharopolyspora</taxon>
    </lineage>
</organism>
<feature type="compositionally biased region" description="Low complexity" evidence="1">
    <location>
        <begin position="73"/>
        <end position="86"/>
    </location>
</feature>
<proteinExistence type="predicted"/>
<reference evidence="2 3" key="1">
    <citation type="journal article" date="2019" name="Int. J. Syst. Evol. Microbiol.">
        <title>The Global Catalogue of Microorganisms (GCM) 10K type strain sequencing project: providing services to taxonomists for standard genome sequencing and annotation.</title>
        <authorList>
            <consortium name="The Broad Institute Genomics Platform"/>
            <consortium name="The Broad Institute Genome Sequencing Center for Infectious Disease"/>
            <person name="Wu L."/>
            <person name="Ma J."/>
        </authorList>
    </citation>
    <scope>NUCLEOTIDE SEQUENCE [LARGE SCALE GENOMIC DNA]</scope>
    <source>
        <strain evidence="2 3">JCM 16221</strain>
    </source>
</reference>
<keyword evidence="3" id="KW-1185">Reference proteome</keyword>
<dbReference type="EMBL" id="BAAARA010000002">
    <property type="protein sequence ID" value="GAA2333528.1"/>
    <property type="molecule type" value="Genomic_DNA"/>
</dbReference>
<gene>
    <name evidence="2" type="ORF">GCM10009854_06200</name>
</gene>
<accession>A0ABN3FN80</accession>
<evidence type="ECO:0000313" key="2">
    <source>
        <dbReference type="EMBL" id="GAA2333528.1"/>
    </source>
</evidence>
<comment type="caution">
    <text evidence="2">The sequence shown here is derived from an EMBL/GenBank/DDBJ whole genome shotgun (WGS) entry which is preliminary data.</text>
</comment>
<feature type="compositionally biased region" description="Basic and acidic residues" evidence="1">
    <location>
        <begin position="23"/>
        <end position="65"/>
    </location>
</feature>
<dbReference type="Proteomes" id="UP001501218">
    <property type="component" value="Unassembled WGS sequence"/>
</dbReference>
<feature type="region of interest" description="Disordered" evidence="1">
    <location>
        <begin position="1"/>
        <end position="86"/>
    </location>
</feature>